<gene>
    <name evidence="1" type="ORF">LCGC14_1916090</name>
</gene>
<protein>
    <submittedName>
        <fullName evidence="1">Uncharacterized protein</fullName>
    </submittedName>
</protein>
<dbReference type="AlphaFoldDB" id="A0A0F9FS21"/>
<evidence type="ECO:0000313" key="1">
    <source>
        <dbReference type="EMBL" id="KKL89304.1"/>
    </source>
</evidence>
<organism evidence="1">
    <name type="scientific">marine sediment metagenome</name>
    <dbReference type="NCBI Taxonomy" id="412755"/>
    <lineage>
        <taxon>unclassified sequences</taxon>
        <taxon>metagenomes</taxon>
        <taxon>ecological metagenomes</taxon>
    </lineage>
</organism>
<dbReference type="EMBL" id="LAZR01020325">
    <property type="protein sequence ID" value="KKL89304.1"/>
    <property type="molecule type" value="Genomic_DNA"/>
</dbReference>
<reference evidence="1" key="1">
    <citation type="journal article" date="2015" name="Nature">
        <title>Complex archaea that bridge the gap between prokaryotes and eukaryotes.</title>
        <authorList>
            <person name="Spang A."/>
            <person name="Saw J.H."/>
            <person name="Jorgensen S.L."/>
            <person name="Zaremba-Niedzwiedzka K."/>
            <person name="Martijn J."/>
            <person name="Lind A.E."/>
            <person name="van Eijk R."/>
            <person name="Schleper C."/>
            <person name="Guy L."/>
            <person name="Ettema T.J."/>
        </authorList>
    </citation>
    <scope>NUCLEOTIDE SEQUENCE</scope>
</reference>
<sequence>VENIEDDDARHGLQTKLIIAYDMAKRMNAKLREYKKNWDERFWEKNEDVDQDRQKRGGRE</sequence>
<proteinExistence type="predicted"/>
<accession>A0A0F9FS21</accession>
<comment type="caution">
    <text evidence="1">The sequence shown here is derived from an EMBL/GenBank/DDBJ whole genome shotgun (WGS) entry which is preliminary data.</text>
</comment>
<name>A0A0F9FS21_9ZZZZ</name>
<feature type="non-terminal residue" evidence="1">
    <location>
        <position position="1"/>
    </location>
</feature>